<evidence type="ECO:0000313" key="4">
    <source>
        <dbReference type="Proteomes" id="UP000663829"/>
    </source>
</evidence>
<feature type="region of interest" description="Disordered" evidence="1">
    <location>
        <begin position="20"/>
        <end position="46"/>
    </location>
</feature>
<proteinExistence type="predicted"/>
<organism evidence="2 4">
    <name type="scientific">Didymodactylos carnosus</name>
    <dbReference type="NCBI Taxonomy" id="1234261"/>
    <lineage>
        <taxon>Eukaryota</taxon>
        <taxon>Metazoa</taxon>
        <taxon>Spiralia</taxon>
        <taxon>Gnathifera</taxon>
        <taxon>Rotifera</taxon>
        <taxon>Eurotatoria</taxon>
        <taxon>Bdelloidea</taxon>
        <taxon>Philodinida</taxon>
        <taxon>Philodinidae</taxon>
        <taxon>Didymodactylos</taxon>
    </lineage>
</organism>
<dbReference type="EMBL" id="CAJNOQ010003118">
    <property type="protein sequence ID" value="CAF0996330.1"/>
    <property type="molecule type" value="Genomic_DNA"/>
</dbReference>
<gene>
    <name evidence="2" type="ORF">GPM918_LOCUS13520</name>
    <name evidence="3" type="ORF">SRO942_LOCUS13520</name>
</gene>
<sequence>MPLTVQMSSVNKQQQYIKTHFQRHSPSTPTPSTQSKSSSGGSYGKESVTPLIMVRRRLFRPIASKQKPFFQGMQKTHNIENLFKLYYSNDTYIDNFNRQIVTGTRMPTHIAPSARISSAVSSTSDGVYSSKHCVSKEFQSTSDMDYSYVAEKDENVKNEDLDAATNSEKQNLQIQCQTSSPITQTNPISRRTLEVRIATEHSNLQSSLGKLSDMIETNKDETIIHDDIKEKSLQSFDSNHCDIPNNNLTRKLNNNNSAKSASSFVDYRVSLRKSSLPSTATTDDTQTSVQSKKTSSIDNKTINSEKLLKNRTENKLSSHISTKTPALLSNQQLAVCDKLNPNVTVSRVSFTTFSSARSALRHGKDIIPLQHRVKSTICSNNSKSRSRPATKTEFFDPAQTIINAQRTVSIPSRCSQYVLVTFPEMPGRYMIPTYVERLLLPQRFPNLFKNIANNFDHELLLNNQYRLSTRS</sequence>
<feature type="compositionally biased region" description="Low complexity" evidence="1">
    <location>
        <begin position="285"/>
        <end position="296"/>
    </location>
</feature>
<protein>
    <submittedName>
        <fullName evidence="2">Uncharacterized protein</fullName>
    </submittedName>
</protein>
<feature type="compositionally biased region" description="Low complexity" evidence="1">
    <location>
        <begin position="25"/>
        <end position="46"/>
    </location>
</feature>
<evidence type="ECO:0000256" key="1">
    <source>
        <dbReference type="SAM" id="MobiDB-lite"/>
    </source>
</evidence>
<evidence type="ECO:0000313" key="2">
    <source>
        <dbReference type="EMBL" id="CAF0996330.1"/>
    </source>
</evidence>
<accession>A0A814GHA3</accession>
<name>A0A814GHA3_9BILA</name>
<dbReference type="Proteomes" id="UP000681722">
    <property type="component" value="Unassembled WGS sequence"/>
</dbReference>
<keyword evidence="4" id="KW-1185">Reference proteome</keyword>
<feature type="compositionally biased region" description="Polar residues" evidence="1">
    <location>
        <begin position="275"/>
        <end position="284"/>
    </location>
</feature>
<dbReference type="AlphaFoldDB" id="A0A814GHA3"/>
<dbReference type="OrthoDB" id="6152503at2759"/>
<dbReference type="Proteomes" id="UP000663829">
    <property type="component" value="Unassembled WGS sequence"/>
</dbReference>
<reference evidence="2" key="1">
    <citation type="submission" date="2021-02" db="EMBL/GenBank/DDBJ databases">
        <authorList>
            <person name="Nowell W R."/>
        </authorList>
    </citation>
    <scope>NUCLEOTIDE SEQUENCE</scope>
</reference>
<comment type="caution">
    <text evidence="2">The sequence shown here is derived from an EMBL/GenBank/DDBJ whole genome shotgun (WGS) entry which is preliminary data.</text>
</comment>
<dbReference type="EMBL" id="CAJOBC010003118">
    <property type="protein sequence ID" value="CAF3767958.1"/>
    <property type="molecule type" value="Genomic_DNA"/>
</dbReference>
<evidence type="ECO:0000313" key="3">
    <source>
        <dbReference type="EMBL" id="CAF3767958.1"/>
    </source>
</evidence>
<feature type="region of interest" description="Disordered" evidence="1">
    <location>
        <begin position="275"/>
        <end position="310"/>
    </location>
</feature>